<dbReference type="SUPFAM" id="SSF53807">
    <property type="entry name" value="Helical backbone' metal receptor"/>
    <property type="match status" value="1"/>
</dbReference>
<organism evidence="8 9">
    <name type="scientific">Labrys wisconsinensis</name>
    <dbReference type="NCBI Taxonomy" id="425677"/>
    <lineage>
        <taxon>Bacteria</taxon>
        <taxon>Pseudomonadati</taxon>
        <taxon>Pseudomonadota</taxon>
        <taxon>Alphaproteobacteria</taxon>
        <taxon>Hyphomicrobiales</taxon>
        <taxon>Xanthobacteraceae</taxon>
        <taxon>Labrys</taxon>
    </lineage>
</organism>
<dbReference type="PROSITE" id="PS50983">
    <property type="entry name" value="FE_B12_PBP"/>
    <property type="match status" value="1"/>
</dbReference>
<dbReference type="Pfam" id="PF01497">
    <property type="entry name" value="Peripla_BP_2"/>
    <property type="match status" value="1"/>
</dbReference>
<evidence type="ECO:0000313" key="8">
    <source>
        <dbReference type="EMBL" id="MDQ0467882.1"/>
    </source>
</evidence>
<keyword evidence="3" id="KW-0813">Transport</keyword>
<evidence type="ECO:0000256" key="5">
    <source>
        <dbReference type="ARBA" id="ARBA00022729"/>
    </source>
</evidence>
<evidence type="ECO:0000256" key="3">
    <source>
        <dbReference type="ARBA" id="ARBA00022448"/>
    </source>
</evidence>
<evidence type="ECO:0000256" key="1">
    <source>
        <dbReference type="ARBA" id="ARBA00004196"/>
    </source>
</evidence>
<evidence type="ECO:0000256" key="2">
    <source>
        <dbReference type="ARBA" id="ARBA00008814"/>
    </source>
</evidence>
<accession>A0ABU0J3V1</accession>
<feature type="region of interest" description="Disordered" evidence="6">
    <location>
        <begin position="1"/>
        <end position="24"/>
    </location>
</feature>
<evidence type="ECO:0000256" key="4">
    <source>
        <dbReference type="ARBA" id="ARBA00022496"/>
    </source>
</evidence>
<keyword evidence="4" id="KW-0410">Iron transport</keyword>
<protein>
    <submittedName>
        <fullName evidence="8">Iron complex transport system substrate-binding protein</fullName>
    </submittedName>
</protein>
<proteinExistence type="inferred from homology"/>
<feature type="domain" description="Fe/B12 periplasmic-binding" evidence="7">
    <location>
        <begin position="52"/>
        <end position="312"/>
    </location>
</feature>
<sequence length="314" mass="33545">MHKFERTAGNPPRNVATPGGGRGRPVTRRLALSLLLAPLAAAGGRAASRPLRIVCLDDGLTETLLTLGFEPVAVADRGSWETWVVEPALPSDIVDVGTLLEPNLELVQQLRPDLILAIPYLDGIKPLLERIAPVTTIGIYAEDGRPYARAVKATRILARLIGREAEGEALIARVEAGFAQTRQALAPHAQRPLYVVNFLDPRNIRVYGRKSLFQEVLDRIGLANAWTGETNYWGFATTGIEALGGTGAARLAYLEPLPQGAAGTLTASPVWNAMPFVRDGAILRLPPVLMFGALPSAARFASVLTQALTGGARG</sequence>
<keyword evidence="4" id="KW-0406">Ion transport</keyword>
<comment type="caution">
    <text evidence="8">The sequence shown here is derived from an EMBL/GenBank/DDBJ whole genome shotgun (WGS) entry which is preliminary data.</text>
</comment>
<dbReference type="InterPro" id="IPR051313">
    <property type="entry name" value="Bact_iron-sidero_bind"/>
</dbReference>
<dbReference type="PANTHER" id="PTHR30532">
    <property type="entry name" value="IRON III DICITRATE-BINDING PERIPLASMIC PROTEIN"/>
    <property type="match status" value="1"/>
</dbReference>
<dbReference type="EMBL" id="JAUSVX010000001">
    <property type="protein sequence ID" value="MDQ0467882.1"/>
    <property type="molecule type" value="Genomic_DNA"/>
</dbReference>
<evidence type="ECO:0000313" key="9">
    <source>
        <dbReference type="Proteomes" id="UP001242480"/>
    </source>
</evidence>
<dbReference type="PANTHER" id="PTHR30532:SF1">
    <property type="entry name" value="IRON(3+)-HYDROXAMATE-BINDING PROTEIN FHUD"/>
    <property type="match status" value="1"/>
</dbReference>
<dbReference type="PRINTS" id="PR01715">
    <property type="entry name" value="FERRIBNDNGPP"/>
</dbReference>
<keyword evidence="4" id="KW-0408">Iron</keyword>
<name>A0ABU0J3V1_9HYPH</name>
<dbReference type="Proteomes" id="UP001242480">
    <property type="component" value="Unassembled WGS sequence"/>
</dbReference>
<keyword evidence="5" id="KW-0732">Signal</keyword>
<comment type="subcellular location">
    <subcellularLocation>
        <location evidence="1">Cell envelope</location>
    </subcellularLocation>
</comment>
<keyword evidence="9" id="KW-1185">Reference proteome</keyword>
<dbReference type="InterPro" id="IPR002491">
    <property type="entry name" value="ABC_transptr_periplasmic_BD"/>
</dbReference>
<dbReference type="CDD" id="cd01146">
    <property type="entry name" value="FhuD"/>
    <property type="match status" value="1"/>
</dbReference>
<gene>
    <name evidence="8" type="ORF">QO011_000877</name>
</gene>
<comment type="similarity">
    <text evidence="2">Belongs to the bacterial solute-binding protein 8 family.</text>
</comment>
<evidence type="ECO:0000256" key="6">
    <source>
        <dbReference type="SAM" id="MobiDB-lite"/>
    </source>
</evidence>
<evidence type="ECO:0000259" key="7">
    <source>
        <dbReference type="PROSITE" id="PS50983"/>
    </source>
</evidence>
<dbReference type="Gene3D" id="3.40.50.1980">
    <property type="entry name" value="Nitrogenase molybdenum iron protein domain"/>
    <property type="match status" value="2"/>
</dbReference>
<reference evidence="8 9" key="1">
    <citation type="submission" date="2023-07" db="EMBL/GenBank/DDBJ databases">
        <title>Genomic Encyclopedia of Type Strains, Phase IV (KMG-IV): sequencing the most valuable type-strain genomes for metagenomic binning, comparative biology and taxonomic classification.</title>
        <authorList>
            <person name="Goeker M."/>
        </authorList>
    </citation>
    <scope>NUCLEOTIDE SEQUENCE [LARGE SCALE GENOMIC DNA]</scope>
    <source>
        <strain evidence="8 9">DSM 19619</strain>
    </source>
</reference>